<organism evidence="1 2">
    <name type="scientific">Avena sativa</name>
    <name type="common">Oat</name>
    <dbReference type="NCBI Taxonomy" id="4498"/>
    <lineage>
        <taxon>Eukaryota</taxon>
        <taxon>Viridiplantae</taxon>
        <taxon>Streptophyta</taxon>
        <taxon>Embryophyta</taxon>
        <taxon>Tracheophyta</taxon>
        <taxon>Spermatophyta</taxon>
        <taxon>Magnoliopsida</taxon>
        <taxon>Liliopsida</taxon>
        <taxon>Poales</taxon>
        <taxon>Poaceae</taxon>
        <taxon>BOP clade</taxon>
        <taxon>Pooideae</taxon>
        <taxon>Poodae</taxon>
        <taxon>Poeae</taxon>
        <taxon>Poeae Chloroplast Group 1 (Aveneae type)</taxon>
        <taxon>Aveninae</taxon>
        <taxon>Avena</taxon>
    </lineage>
</organism>
<sequence length="546" mass="60864">MEATNCSIALETAGNAAAADGASVLNLLLLSSLSLIGAFLVYFYAPFWSVRRVPGPPTRFPLGHLHLLAKNGPDVLRAIAKEHGPIFRFHMGRQPLVMVANAELCKEVGIKKFKDIRNRSTPPPTVGSLHQDALFLTRDSTWSSMRNTVIPLYQPVRLAGLVPTMQSYVESLADSVAACPDQDCVPFCQLSLRMAIDIIGKTAFGIEFGLIRKSRAEEGGSGDNDDDVRELLEEYKRSMEFIKMDLSSSLSTILGLFLPCAQTPCKRLLRRVPGTADYKMEENERRLCRRIDAIIAGRRRDRDRGQSSAPATALDFIAALLDARESGARDLALEDRHVRALAYEHLIAGTKTTAFTVSSVVYLVSCHPRVEEKLLAEVDAFGVDGGRAPDADDLQSRFPYLDLVIKEAMRYHLVSPLIARETSEQVEIGGYLLPKGTCVWLAPGVLARDARQFPEPEEFRPERFAADGEEERARHPYAHIPFGIGPRACVGHRFALQQVKLAVVHLYRRYVFRHSQAMESPIQFDFDLVLGFRHGVKLRAIRRTRD</sequence>
<evidence type="ECO:0000313" key="1">
    <source>
        <dbReference type="EnsemblPlants" id="AVESA.00010b.r2.6CG1104370.1.CDS"/>
    </source>
</evidence>
<name>A0ACD5Z529_AVESA</name>
<dbReference type="EnsemblPlants" id="AVESA.00010b.r2.6CG1104370.1">
    <property type="protein sequence ID" value="AVESA.00010b.r2.6CG1104370.1.CDS"/>
    <property type="gene ID" value="AVESA.00010b.r2.6CG1104370"/>
</dbReference>
<evidence type="ECO:0000313" key="2">
    <source>
        <dbReference type="Proteomes" id="UP001732700"/>
    </source>
</evidence>
<keyword evidence="2" id="KW-1185">Reference proteome</keyword>
<dbReference type="Proteomes" id="UP001732700">
    <property type="component" value="Chromosome 6C"/>
</dbReference>
<accession>A0ACD5Z529</accession>
<proteinExistence type="predicted"/>
<protein>
    <submittedName>
        <fullName evidence="1">Uncharacterized protein</fullName>
    </submittedName>
</protein>
<reference evidence="1" key="1">
    <citation type="submission" date="2021-05" db="EMBL/GenBank/DDBJ databases">
        <authorList>
            <person name="Scholz U."/>
            <person name="Mascher M."/>
            <person name="Fiebig A."/>
        </authorList>
    </citation>
    <scope>NUCLEOTIDE SEQUENCE [LARGE SCALE GENOMIC DNA]</scope>
</reference>
<reference evidence="1" key="2">
    <citation type="submission" date="2025-09" db="UniProtKB">
        <authorList>
            <consortium name="EnsemblPlants"/>
        </authorList>
    </citation>
    <scope>IDENTIFICATION</scope>
</reference>